<gene>
    <name evidence="1" type="ORF">Cgig2_012081</name>
</gene>
<keyword evidence="2" id="KW-1185">Reference proteome</keyword>
<reference evidence="1" key="1">
    <citation type="submission" date="2022-04" db="EMBL/GenBank/DDBJ databases">
        <title>Carnegiea gigantea Genome sequencing and assembly v2.</title>
        <authorList>
            <person name="Copetti D."/>
            <person name="Sanderson M.J."/>
            <person name="Burquez A."/>
            <person name="Wojciechowski M.F."/>
        </authorList>
    </citation>
    <scope>NUCLEOTIDE SEQUENCE</scope>
    <source>
        <strain evidence="1">SGP5-SGP5p</strain>
        <tissue evidence="1">Aerial part</tissue>
    </source>
</reference>
<dbReference type="OrthoDB" id="637682at2759"/>
<dbReference type="Proteomes" id="UP001153076">
    <property type="component" value="Unassembled WGS sequence"/>
</dbReference>
<proteinExistence type="predicted"/>
<sequence length="228" mass="25709">MWIVNLRGNASPDAASEDDGALRSGRARKPLPLLLLAPSSLLYSYVASTEGAHCSTDCLVQSLTFSKQKATSLSAKLLWYHVGRVLIKVNVLDSSLKFDSVISFFKTNGYMGLTSVKFITCNPLLLSIGLNLNSLLATLAFREVLGNDENVIIAIRNPRYNQVRINKELEFFMNELKYELVAFMLKVFLLTYNLEKWIIPRYKVLLALKDKGLIRRDYPLRNALSSEI</sequence>
<name>A0A9Q1JNT3_9CARY</name>
<dbReference type="EMBL" id="JAKOGI010001114">
    <property type="protein sequence ID" value="KAJ8427668.1"/>
    <property type="molecule type" value="Genomic_DNA"/>
</dbReference>
<protein>
    <submittedName>
        <fullName evidence="1">Uncharacterized protein</fullName>
    </submittedName>
</protein>
<dbReference type="InterPro" id="IPR038538">
    <property type="entry name" value="MTERF_sf"/>
</dbReference>
<accession>A0A9Q1JNT3</accession>
<organism evidence="1 2">
    <name type="scientific">Carnegiea gigantea</name>
    <dbReference type="NCBI Taxonomy" id="171969"/>
    <lineage>
        <taxon>Eukaryota</taxon>
        <taxon>Viridiplantae</taxon>
        <taxon>Streptophyta</taxon>
        <taxon>Embryophyta</taxon>
        <taxon>Tracheophyta</taxon>
        <taxon>Spermatophyta</taxon>
        <taxon>Magnoliopsida</taxon>
        <taxon>eudicotyledons</taxon>
        <taxon>Gunneridae</taxon>
        <taxon>Pentapetalae</taxon>
        <taxon>Caryophyllales</taxon>
        <taxon>Cactineae</taxon>
        <taxon>Cactaceae</taxon>
        <taxon>Cactoideae</taxon>
        <taxon>Echinocereeae</taxon>
        <taxon>Carnegiea</taxon>
    </lineage>
</organism>
<comment type="caution">
    <text evidence="1">The sequence shown here is derived from an EMBL/GenBank/DDBJ whole genome shotgun (WGS) entry which is preliminary data.</text>
</comment>
<evidence type="ECO:0000313" key="1">
    <source>
        <dbReference type="EMBL" id="KAJ8427668.1"/>
    </source>
</evidence>
<evidence type="ECO:0000313" key="2">
    <source>
        <dbReference type="Proteomes" id="UP001153076"/>
    </source>
</evidence>
<dbReference type="AlphaFoldDB" id="A0A9Q1JNT3"/>
<dbReference type="Gene3D" id="1.25.70.10">
    <property type="entry name" value="Transcription termination factor 3, mitochondrial"/>
    <property type="match status" value="1"/>
</dbReference>